<dbReference type="PANTHER" id="PTHR43811">
    <property type="entry name" value="FKBP-TYPE PEPTIDYL-PROLYL CIS-TRANS ISOMERASE FKPA"/>
    <property type="match status" value="1"/>
</dbReference>
<organism evidence="8 9">
    <name type="scientific">Rhynchophorus ferrugineus</name>
    <name type="common">Red palm weevil</name>
    <name type="synonym">Curculio ferrugineus</name>
    <dbReference type="NCBI Taxonomy" id="354439"/>
    <lineage>
        <taxon>Eukaryota</taxon>
        <taxon>Metazoa</taxon>
        <taxon>Ecdysozoa</taxon>
        <taxon>Arthropoda</taxon>
        <taxon>Hexapoda</taxon>
        <taxon>Insecta</taxon>
        <taxon>Pterygota</taxon>
        <taxon>Neoptera</taxon>
        <taxon>Endopterygota</taxon>
        <taxon>Coleoptera</taxon>
        <taxon>Polyphaga</taxon>
        <taxon>Cucujiformia</taxon>
        <taxon>Curculionidae</taxon>
        <taxon>Dryophthorinae</taxon>
        <taxon>Rhynchophorus</taxon>
    </lineage>
</organism>
<dbReference type="GO" id="GO:0000785">
    <property type="term" value="C:chromatin"/>
    <property type="evidence" value="ECO:0007669"/>
    <property type="project" value="TreeGrafter"/>
</dbReference>
<evidence type="ECO:0000313" key="9">
    <source>
        <dbReference type="Proteomes" id="UP000625711"/>
    </source>
</evidence>
<feature type="compositionally biased region" description="Basic and acidic residues" evidence="6">
    <location>
        <begin position="219"/>
        <end position="228"/>
    </location>
</feature>
<keyword evidence="3 5" id="KW-0697">Rotamase</keyword>
<dbReference type="InterPro" id="IPR023566">
    <property type="entry name" value="PPIase_Fpr3/Fpr4-like"/>
</dbReference>
<evidence type="ECO:0000256" key="4">
    <source>
        <dbReference type="ARBA" id="ARBA00023235"/>
    </source>
</evidence>
<dbReference type="InterPro" id="IPR001179">
    <property type="entry name" value="PPIase_FKBP_dom"/>
</dbReference>
<dbReference type="AlphaFoldDB" id="A0A834HPZ6"/>
<sequence>MFWGLIMEPGRRYSQKVKKSFRVTMAAIDVLTSEKEPCQVMCGYEGRNYLLCTLRKPDLLQCSLDLEFASNSEVSFASNGNSHIHLTGYLIDVDEDGSLADLEEQEEEELVEEEVYFKEKSERKKRKKENAEAPPSKKARLLNGSVEEEESDDPDFEEVEAESGEEEASDEEIEEEGEEEEDGNNSEDSEEIEEEEAQEQKEVKKKSNKKQQGLAKINGDQKNDEKAQLKKQKRKVLAKGVIIEDLVEGSGQEAKSGRYLNVYYEGRLEKTNKVFDSMSKGPGFKFRLGAGNVIKAWDIGLTGMKVGGKRKIICPPNTAYGAKGSPPAIPPSSTLVFTVELKKVN</sequence>
<feature type="compositionally biased region" description="Acidic residues" evidence="6">
    <location>
        <begin position="146"/>
        <end position="197"/>
    </location>
</feature>
<evidence type="ECO:0000259" key="7">
    <source>
        <dbReference type="PROSITE" id="PS50059"/>
    </source>
</evidence>
<protein>
    <recommendedName>
        <fullName evidence="2 5">peptidylprolyl isomerase</fullName>
        <ecNumber evidence="2 5">5.2.1.8</ecNumber>
    </recommendedName>
</protein>
<dbReference type="SUPFAM" id="SSF54534">
    <property type="entry name" value="FKBP-like"/>
    <property type="match status" value="1"/>
</dbReference>
<evidence type="ECO:0000256" key="3">
    <source>
        <dbReference type="ARBA" id="ARBA00023110"/>
    </source>
</evidence>
<comment type="catalytic activity">
    <reaction evidence="1 5">
        <text>[protein]-peptidylproline (omega=180) = [protein]-peptidylproline (omega=0)</text>
        <dbReference type="Rhea" id="RHEA:16237"/>
        <dbReference type="Rhea" id="RHEA-COMP:10747"/>
        <dbReference type="Rhea" id="RHEA-COMP:10748"/>
        <dbReference type="ChEBI" id="CHEBI:83833"/>
        <dbReference type="ChEBI" id="CHEBI:83834"/>
        <dbReference type="EC" id="5.2.1.8"/>
    </reaction>
</comment>
<dbReference type="Proteomes" id="UP000625711">
    <property type="component" value="Unassembled WGS sequence"/>
</dbReference>
<dbReference type="OrthoDB" id="1902587at2759"/>
<keyword evidence="9" id="KW-1185">Reference proteome</keyword>
<dbReference type="Gene3D" id="3.10.50.40">
    <property type="match status" value="1"/>
</dbReference>
<accession>A0A834HPZ6</accession>
<evidence type="ECO:0000313" key="8">
    <source>
        <dbReference type="EMBL" id="KAF7266510.1"/>
    </source>
</evidence>
<evidence type="ECO:0000256" key="6">
    <source>
        <dbReference type="SAM" id="MobiDB-lite"/>
    </source>
</evidence>
<evidence type="ECO:0000256" key="2">
    <source>
        <dbReference type="ARBA" id="ARBA00013194"/>
    </source>
</evidence>
<evidence type="ECO:0000256" key="1">
    <source>
        <dbReference type="ARBA" id="ARBA00000971"/>
    </source>
</evidence>
<proteinExistence type="predicted"/>
<dbReference type="PROSITE" id="PS50059">
    <property type="entry name" value="FKBP_PPIASE"/>
    <property type="match status" value="1"/>
</dbReference>
<feature type="region of interest" description="Disordered" evidence="6">
    <location>
        <begin position="121"/>
        <end position="230"/>
    </location>
</feature>
<comment type="caution">
    <text evidence="8">The sequence shown here is derived from an EMBL/GenBank/DDBJ whole genome shotgun (WGS) entry which is preliminary data.</text>
</comment>
<dbReference type="Pfam" id="PF17800">
    <property type="entry name" value="NPL"/>
    <property type="match status" value="1"/>
</dbReference>
<dbReference type="GO" id="GO:0003755">
    <property type="term" value="F:peptidyl-prolyl cis-trans isomerase activity"/>
    <property type="evidence" value="ECO:0007669"/>
    <property type="project" value="UniProtKB-KW"/>
</dbReference>
<dbReference type="Gene3D" id="2.60.120.340">
    <property type="entry name" value="Nucleoplasmin core domain"/>
    <property type="match status" value="1"/>
</dbReference>
<name>A0A834HPZ6_RHYFE</name>
<evidence type="ECO:0000256" key="5">
    <source>
        <dbReference type="PROSITE-ProRule" id="PRU00277"/>
    </source>
</evidence>
<feature type="domain" description="PPIase FKBP-type" evidence="7">
    <location>
        <begin position="257"/>
        <end position="345"/>
    </location>
</feature>
<dbReference type="EC" id="5.2.1.8" evidence="2 5"/>
<reference evidence="8" key="1">
    <citation type="submission" date="2020-08" db="EMBL/GenBank/DDBJ databases">
        <title>Genome sequencing and assembly of the red palm weevil Rhynchophorus ferrugineus.</title>
        <authorList>
            <person name="Dias G.B."/>
            <person name="Bergman C.M."/>
            <person name="Manee M."/>
        </authorList>
    </citation>
    <scope>NUCLEOTIDE SEQUENCE</scope>
    <source>
        <strain evidence="8">AA-2017</strain>
        <tissue evidence="8">Whole larva</tissue>
    </source>
</reference>
<dbReference type="Pfam" id="PF00254">
    <property type="entry name" value="FKBP_C"/>
    <property type="match status" value="1"/>
</dbReference>
<dbReference type="FunFam" id="3.10.50.40:FF:000006">
    <property type="entry name" value="Peptidyl-prolyl cis-trans isomerase"/>
    <property type="match status" value="1"/>
</dbReference>
<dbReference type="InterPro" id="IPR046357">
    <property type="entry name" value="PPIase_dom_sf"/>
</dbReference>
<dbReference type="GO" id="GO:0005730">
    <property type="term" value="C:nucleolus"/>
    <property type="evidence" value="ECO:0007669"/>
    <property type="project" value="TreeGrafter"/>
</dbReference>
<dbReference type="PANTHER" id="PTHR43811:SF19">
    <property type="entry name" value="39 KDA FK506-BINDING NUCLEAR PROTEIN"/>
    <property type="match status" value="1"/>
</dbReference>
<dbReference type="InterPro" id="IPR041232">
    <property type="entry name" value="NPL"/>
</dbReference>
<dbReference type="PIRSF" id="PIRSF001473">
    <property type="entry name" value="FK506-bp_FPR3"/>
    <property type="match status" value="1"/>
</dbReference>
<keyword evidence="4 5" id="KW-0413">Isomerase</keyword>
<gene>
    <name evidence="8" type="ORF">GWI33_020191</name>
</gene>
<dbReference type="EMBL" id="JAACXV010014535">
    <property type="protein sequence ID" value="KAF7266510.1"/>
    <property type="molecule type" value="Genomic_DNA"/>
</dbReference>